<sequence length="131" mass="15330">MLIPRQGTEAIETFYAEYSDFLGSNIDAEKASIFTTLQDLFSLYYSEQVTSRNVQVWRYKQEHKKSLTFNVLKLAVTKRSLATEKEKAASNKSTTQSQALANLNELQFYLHLWEKFDEDMSLLEWWKSLSK</sequence>
<dbReference type="Proteomes" id="UP000236161">
    <property type="component" value="Unassembled WGS sequence"/>
</dbReference>
<name>A0A2I0AI50_9ASPA</name>
<dbReference type="OrthoDB" id="1226733at2759"/>
<protein>
    <submittedName>
        <fullName evidence="1">Uncharacterized protein</fullName>
    </submittedName>
</protein>
<evidence type="ECO:0000313" key="2">
    <source>
        <dbReference type="Proteomes" id="UP000236161"/>
    </source>
</evidence>
<evidence type="ECO:0000313" key="1">
    <source>
        <dbReference type="EMBL" id="PKA55232.1"/>
    </source>
</evidence>
<keyword evidence="2" id="KW-1185">Reference proteome</keyword>
<reference evidence="1 2" key="1">
    <citation type="journal article" date="2017" name="Nature">
        <title>The Apostasia genome and the evolution of orchids.</title>
        <authorList>
            <person name="Zhang G.Q."/>
            <person name="Liu K.W."/>
            <person name="Li Z."/>
            <person name="Lohaus R."/>
            <person name="Hsiao Y.Y."/>
            <person name="Niu S.C."/>
            <person name="Wang J.Y."/>
            <person name="Lin Y.C."/>
            <person name="Xu Q."/>
            <person name="Chen L.J."/>
            <person name="Yoshida K."/>
            <person name="Fujiwara S."/>
            <person name="Wang Z.W."/>
            <person name="Zhang Y.Q."/>
            <person name="Mitsuda N."/>
            <person name="Wang M."/>
            <person name="Liu G.H."/>
            <person name="Pecoraro L."/>
            <person name="Huang H.X."/>
            <person name="Xiao X.J."/>
            <person name="Lin M."/>
            <person name="Wu X.Y."/>
            <person name="Wu W.L."/>
            <person name="Chen Y.Y."/>
            <person name="Chang S.B."/>
            <person name="Sakamoto S."/>
            <person name="Ohme-Takagi M."/>
            <person name="Yagi M."/>
            <person name="Zeng S.J."/>
            <person name="Shen C.Y."/>
            <person name="Yeh C.M."/>
            <person name="Luo Y.B."/>
            <person name="Tsai W.C."/>
            <person name="Van de Peer Y."/>
            <person name="Liu Z.J."/>
        </authorList>
    </citation>
    <scope>NUCLEOTIDE SEQUENCE [LARGE SCALE GENOMIC DNA]</scope>
    <source>
        <strain evidence="2">cv. Shenzhen</strain>
        <tissue evidence="1">Stem</tissue>
    </source>
</reference>
<dbReference type="AlphaFoldDB" id="A0A2I0AI50"/>
<proteinExistence type="predicted"/>
<dbReference type="EMBL" id="KZ451980">
    <property type="protein sequence ID" value="PKA55232.1"/>
    <property type="molecule type" value="Genomic_DNA"/>
</dbReference>
<organism evidence="1 2">
    <name type="scientific">Apostasia shenzhenica</name>
    <dbReference type="NCBI Taxonomy" id="1088818"/>
    <lineage>
        <taxon>Eukaryota</taxon>
        <taxon>Viridiplantae</taxon>
        <taxon>Streptophyta</taxon>
        <taxon>Embryophyta</taxon>
        <taxon>Tracheophyta</taxon>
        <taxon>Spermatophyta</taxon>
        <taxon>Magnoliopsida</taxon>
        <taxon>Liliopsida</taxon>
        <taxon>Asparagales</taxon>
        <taxon>Orchidaceae</taxon>
        <taxon>Apostasioideae</taxon>
        <taxon>Apostasia</taxon>
    </lineage>
</organism>
<gene>
    <name evidence="1" type="ORF">AXF42_Ash003869</name>
</gene>
<accession>A0A2I0AI50</accession>